<sequence>MEGEGVVDLAQAMDSPEESALCAVSDPNENEPKAKKKKRKFAAWTHQEEQCFFNALRQVGKDFDKITARVHGKNKDQLHFFHYVKIISCLQAVIVCFGMQVRHYYYRLLRRINKLLGPGFSLDANNSKDSIAAMLRWWSLLQKFDCTTSKLHLKPRRYKIFVQIFGNELLEDRKRTERKCLPGDIKILFQTPILSKPQWSDYLSVKGISADARSSGRTADPEGASLKRMMEPDRNALSTAKQKRRSGTDVNLTKEKDLQPTAKLTLQLFPINEATRKALEKDEHNPHLELILSVRKKISVLEHLNHKWGSPNIESGELMLFPYSAVMEDLATCQRWTMKDNATIADVFLSVNSPSIFGLRYGWFYLVELQKGLSEINFAYIKDFMIQKDTNGKCNEHTFDDDCMPEQRPENPKDLSTLVCHMSSGMRRDVEDPDESINTHLLECRHKQVQSFHALPEEEWADSLTNIGVGNLLAEIPGGVASDIVGPVCDQNGMHNESSLDLFKSSIAFHVSSRQAEARPECVSHQTIWGAEEAYDEFHFVLETDSKQGSIKSTSGPRASTDHSKFEGFQGFLQDLAGAETAKDPPTIGVKSDVEETSTDSPRHINNDVVLKDCSLADIYWPDSLGSLDLEMPSLGPSSKHQAHDMEFSDSRNGWSCMMESSLDSFGTFFFQDSTWIPPADI</sequence>
<dbReference type="GO" id="GO:0005634">
    <property type="term" value="C:nucleus"/>
    <property type="evidence" value="ECO:0007669"/>
    <property type="project" value="TreeGrafter"/>
</dbReference>
<dbReference type="STRING" id="4537.A0A0E0M556"/>
<dbReference type="InterPro" id="IPR009057">
    <property type="entry name" value="Homeodomain-like_sf"/>
</dbReference>
<proteinExistence type="predicted"/>
<dbReference type="EnsemblPlants" id="OPUNC10G00920.1">
    <property type="protein sequence ID" value="OPUNC10G00920.1"/>
    <property type="gene ID" value="OPUNC10G00920"/>
</dbReference>
<dbReference type="SUPFAM" id="SSF46689">
    <property type="entry name" value="Homeodomain-like"/>
    <property type="match status" value="1"/>
</dbReference>
<keyword evidence="1" id="KW-0238">DNA-binding</keyword>
<dbReference type="PANTHER" id="PTHR21677:SF1">
    <property type="entry name" value="PROTEIN CRAMPED-LIKE"/>
    <property type="match status" value="1"/>
</dbReference>
<evidence type="ECO:0000256" key="1">
    <source>
        <dbReference type="ARBA" id="ARBA00023125"/>
    </source>
</evidence>
<dbReference type="Gramene" id="OPUNC10G00920.1">
    <property type="protein sequence ID" value="OPUNC10G00920.1"/>
    <property type="gene ID" value="OPUNC10G00920"/>
</dbReference>
<reference evidence="4" key="1">
    <citation type="submission" date="2015-04" db="UniProtKB">
        <authorList>
            <consortium name="EnsemblPlants"/>
        </authorList>
    </citation>
    <scope>IDENTIFICATION</scope>
</reference>
<dbReference type="Gene3D" id="1.20.58.1880">
    <property type="match status" value="1"/>
</dbReference>
<feature type="region of interest" description="Disordered" evidence="3">
    <location>
        <begin position="213"/>
        <end position="255"/>
    </location>
</feature>
<dbReference type="HOGENOM" id="CLU_018948_1_0_1"/>
<keyword evidence="2" id="KW-0539">Nucleus</keyword>
<feature type="region of interest" description="Disordered" evidence="3">
    <location>
        <begin position="582"/>
        <end position="601"/>
    </location>
</feature>
<reference evidence="4" key="2">
    <citation type="submission" date="2018-05" db="EMBL/GenBank/DDBJ databases">
        <title>OpunRS2 (Oryza punctata Reference Sequence Version 2).</title>
        <authorList>
            <person name="Zhang J."/>
            <person name="Kudrna D."/>
            <person name="Lee S."/>
            <person name="Talag J."/>
            <person name="Welchert J."/>
            <person name="Wing R.A."/>
        </authorList>
    </citation>
    <scope>NUCLEOTIDE SEQUENCE [LARGE SCALE GENOMIC DNA]</scope>
</reference>
<dbReference type="GO" id="GO:0003677">
    <property type="term" value="F:DNA binding"/>
    <property type="evidence" value="ECO:0007669"/>
    <property type="project" value="UniProtKB-KW"/>
</dbReference>
<evidence type="ECO:0000313" key="4">
    <source>
        <dbReference type="EnsemblPlants" id="OPUNC10G00920.1"/>
    </source>
</evidence>
<dbReference type="eggNOG" id="KOG4468">
    <property type="taxonomic scope" value="Eukaryota"/>
</dbReference>
<evidence type="ECO:0000256" key="2">
    <source>
        <dbReference type="ARBA" id="ARBA00023242"/>
    </source>
</evidence>
<dbReference type="GO" id="GO:0007389">
    <property type="term" value="P:pattern specification process"/>
    <property type="evidence" value="ECO:0007669"/>
    <property type="project" value="TreeGrafter"/>
</dbReference>
<feature type="region of interest" description="Disordered" evidence="3">
    <location>
        <begin position="1"/>
        <end position="35"/>
    </location>
</feature>
<organism evidence="4">
    <name type="scientific">Oryza punctata</name>
    <name type="common">Red rice</name>
    <dbReference type="NCBI Taxonomy" id="4537"/>
    <lineage>
        <taxon>Eukaryota</taxon>
        <taxon>Viridiplantae</taxon>
        <taxon>Streptophyta</taxon>
        <taxon>Embryophyta</taxon>
        <taxon>Tracheophyta</taxon>
        <taxon>Spermatophyta</taxon>
        <taxon>Magnoliopsida</taxon>
        <taxon>Liliopsida</taxon>
        <taxon>Poales</taxon>
        <taxon>Poaceae</taxon>
        <taxon>BOP clade</taxon>
        <taxon>Oryzoideae</taxon>
        <taxon>Oryzeae</taxon>
        <taxon>Oryzinae</taxon>
        <taxon>Oryza</taxon>
    </lineage>
</organism>
<keyword evidence="5" id="KW-1185">Reference proteome</keyword>
<dbReference type="Proteomes" id="UP000026962">
    <property type="component" value="Chromosome 10"/>
</dbReference>
<evidence type="ECO:0000313" key="5">
    <source>
        <dbReference type="Proteomes" id="UP000026962"/>
    </source>
</evidence>
<accession>A0A0E0M556</accession>
<evidence type="ECO:0008006" key="6">
    <source>
        <dbReference type="Google" id="ProtNLM"/>
    </source>
</evidence>
<dbReference type="InterPro" id="IPR055315">
    <property type="entry name" value="Cramped-like"/>
</dbReference>
<dbReference type="GO" id="GO:0003682">
    <property type="term" value="F:chromatin binding"/>
    <property type="evidence" value="ECO:0007669"/>
    <property type="project" value="InterPro"/>
</dbReference>
<dbReference type="PANTHER" id="PTHR21677">
    <property type="entry name" value="CRAMPED PROTEIN"/>
    <property type="match status" value="1"/>
</dbReference>
<name>A0A0E0M556_ORYPU</name>
<dbReference type="AlphaFoldDB" id="A0A0E0M556"/>
<evidence type="ECO:0000256" key="3">
    <source>
        <dbReference type="SAM" id="MobiDB-lite"/>
    </source>
</evidence>
<protein>
    <recommendedName>
        <fullName evidence="6">SANT domain-containing protein</fullName>
    </recommendedName>
</protein>